<proteinExistence type="predicted"/>
<feature type="region of interest" description="Disordered" evidence="4">
    <location>
        <begin position="671"/>
        <end position="693"/>
    </location>
</feature>
<feature type="domain" description="Cytochrome c" evidence="5">
    <location>
        <begin position="700"/>
        <end position="834"/>
    </location>
</feature>
<evidence type="ECO:0000256" key="3">
    <source>
        <dbReference type="PROSITE-ProRule" id="PRU00433"/>
    </source>
</evidence>
<dbReference type="PROSITE" id="PS51007">
    <property type="entry name" value="CYTC"/>
    <property type="match status" value="1"/>
</dbReference>
<keyword evidence="3" id="KW-0349">Heme</keyword>
<accession>A0ABD3MMY2</accession>
<reference evidence="6 7" key="1">
    <citation type="submission" date="2024-10" db="EMBL/GenBank/DDBJ databases">
        <title>Updated reference genomes for cyclostephanoid diatoms.</title>
        <authorList>
            <person name="Roberts W.R."/>
            <person name="Alverson A.J."/>
        </authorList>
    </citation>
    <scope>NUCLEOTIDE SEQUENCE [LARGE SCALE GENOMIC DNA]</scope>
    <source>
        <strain evidence="6 7">AJA232-27</strain>
    </source>
</reference>
<evidence type="ECO:0000313" key="7">
    <source>
        <dbReference type="Proteomes" id="UP001530293"/>
    </source>
</evidence>
<feature type="region of interest" description="Disordered" evidence="4">
    <location>
        <begin position="363"/>
        <end position="384"/>
    </location>
</feature>
<dbReference type="EMBL" id="JALLBG020000096">
    <property type="protein sequence ID" value="KAL3765379.1"/>
    <property type="molecule type" value="Genomic_DNA"/>
</dbReference>
<keyword evidence="7" id="KW-1185">Reference proteome</keyword>
<feature type="region of interest" description="Disordered" evidence="4">
    <location>
        <begin position="412"/>
        <end position="433"/>
    </location>
</feature>
<evidence type="ECO:0000259" key="5">
    <source>
        <dbReference type="PROSITE" id="PS51007"/>
    </source>
</evidence>
<evidence type="ECO:0000256" key="1">
    <source>
        <dbReference type="ARBA" id="ARBA00022723"/>
    </source>
</evidence>
<protein>
    <recommendedName>
        <fullName evidence="5">Cytochrome c domain-containing protein</fullName>
    </recommendedName>
</protein>
<dbReference type="GO" id="GO:0046872">
    <property type="term" value="F:metal ion binding"/>
    <property type="evidence" value="ECO:0007669"/>
    <property type="project" value="UniProtKB-KW"/>
</dbReference>
<organism evidence="6 7">
    <name type="scientific">Discostella pseudostelligera</name>
    <dbReference type="NCBI Taxonomy" id="259834"/>
    <lineage>
        <taxon>Eukaryota</taxon>
        <taxon>Sar</taxon>
        <taxon>Stramenopiles</taxon>
        <taxon>Ochrophyta</taxon>
        <taxon>Bacillariophyta</taxon>
        <taxon>Coscinodiscophyceae</taxon>
        <taxon>Thalassiosirophycidae</taxon>
        <taxon>Stephanodiscales</taxon>
        <taxon>Stephanodiscaceae</taxon>
        <taxon>Discostella</taxon>
    </lineage>
</organism>
<keyword evidence="1 3" id="KW-0479">Metal-binding</keyword>
<feature type="region of interest" description="Disordered" evidence="4">
    <location>
        <begin position="1"/>
        <end position="51"/>
    </location>
</feature>
<name>A0ABD3MMY2_9STRA</name>
<feature type="compositionally biased region" description="Gly residues" evidence="4">
    <location>
        <begin position="415"/>
        <end position="425"/>
    </location>
</feature>
<evidence type="ECO:0000256" key="4">
    <source>
        <dbReference type="SAM" id="MobiDB-lite"/>
    </source>
</evidence>
<feature type="compositionally biased region" description="Polar residues" evidence="4">
    <location>
        <begin position="672"/>
        <end position="690"/>
    </location>
</feature>
<keyword evidence="2 3" id="KW-0408">Iron</keyword>
<evidence type="ECO:0000256" key="2">
    <source>
        <dbReference type="ARBA" id="ARBA00023004"/>
    </source>
</evidence>
<dbReference type="InterPro" id="IPR009056">
    <property type="entry name" value="Cyt_c-like_dom"/>
</dbReference>
<sequence>MTTMVSSGGGGGGGNLPMNPSLASALAKHGARIPSSTNSSGDGDTYNNNITRNNKTNIQALTVHPSLPRVAYLESVEEVVSTSANANTAVASKTGRGSSKDNNYSQTIVTRRRIVIQQYSTITTTHNNNNNFYKSSNSNHANTNNHTQLIASLPLENLPIQINNFRQSKSKSSKITNQRLTLTSLGMLQTITFLDREALFWQTSRRQYGTNTNLDSSFGGVSKSLGGGGGGGVEEIVLRAESEDDKGGILGQGVCLGLQFTNILVILRIIFDKPPQNNADTFIILCCFEGQRSSKSSVGRGVGSGGGEMKVQYTPTSAAIPITNSIVVYGCSDGAMRFHNLVPSMLYSVVSSPNTSGGLSSINTPSVEMLPKHSRQSTIKSVRGPNGRNDPVVMILNVDPVYNEIVDHSPRGAAAAGGGGAGGGSSDTTGSVATSASDDATLVLHSRLLTVCGSGVAYVWDVHMTMDRSSGALRVLNVLPPLVRLDGLGSLTASPRNPPVAPQARPSGGFWDVAALSKSKDGATPAPYSRVVPAISYDPHRNVLSWTLPSSAPVTSIDHSGDYDTDMSQQAINDHEYLTKWSLENGGFVKVWDLALVDAFISPASSPRPPSKVPPIAIMKLPTTVASAASPRCFMAGLPHAPISTASLACMSLSQDRTQLLVHSAPLPHVIENTNSSQEGGAQSLSSGSPIKSKHKKLGADVEKSSILFVNCKPCHAVSLTGNAPLPLVRGVSVSASSLSPDIIAVATDQGVTIVNIADGEKWASKLSVVSDPGRSKLIGNGVSNNDDSTQAFHSNIAAGPVHAIISIGGVGNLPGILFVEDHAVYASRLRSTSYPKDGRQALVKKVNLSDPVMLCKLQGGEVPWRQIRSTRTSNFVELLRPMKCPPSLMPSPSGRYLCLFWESKMRYEILHAGSLLAREQTSNPGPFSASLTPSVDSGSNVLSFAWVGDDDHFAVLRQNRDVFASNDGALVGGLNPAPFSSTKRQGRNNVQLFKLAEVKIDAVELAAGASVAAATTVSLGSLTVRGGDHLVPNVLFGGPTVCICCLSTLDRSDCSDNVAYFYSPKSGAFEKNDERASAYSAIGASIPFPDLVTWDESGNLCAVSYGARVSIYLCENSKFVLLGSVRVLGSVTLDADISLVSMKFIHGVLFCTTQSSVHAIFLGNIEDDDTVCELDEFTIATDGVPLCGVDTPDVTAPIPIITSLTQPHIIAYHSGGLLVSTQCGLRLLSLSHPTIRIGTLLAANLIDRARKWIAAMPKAEHDNLAEFLIRRGHGDLVFCGDLDGLSLENYIDLCMRYDRTDELENLLESHGSEIILEICNWERDDVYSAFFLIGIYMLGKGKIDCTKRMIDTAAETGINELLVDAMKLSTFVSGADRNGGNDLFIEAMDLNSIRQLALLNVL</sequence>
<feature type="compositionally biased region" description="Polar residues" evidence="4">
    <location>
        <begin position="34"/>
        <end position="46"/>
    </location>
</feature>
<dbReference type="Proteomes" id="UP001530293">
    <property type="component" value="Unassembled WGS sequence"/>
</dbReference>
<comment type="caution">
    <text evidence="6">The sequence shown here is derived from an EMBL/GenBank/DDBJ whole genome shotgun (WGS) entry which is preliminary data.</text>
</comment>
<evidence type="ECO:0000313" key="6">
    <source>
        <dbReference type="EMBL" id="KAL3765379.1"/>
    </source>
</evidence>
<gene>
    <name evidence="6" type="ORF">ACHAWU_002297</name>
</gene>